<dbReference type="EMBL" id="JAVLVU010000001">
    <property type="protein sequence ID" value="MDT3403630.1"/>
    <property type="molecule type" value="Genomic_DNA"/>
</dbReference>
<dbReference type="Gene3D" id="3.20.20.70">
    <property type="entry name" value="Aldolase class I"/>
    <property type="match status" value="1"/>
</dbReference>
<name>A0ABU3GVD7_9SPHI</name>
<dbReference type="PANTHER" id="PTHR10277:SF9">
    <property type="entry name" value="2-ISOPROPYLMALATE SYNTHASE 1, CHLOROPLASTIC-RELATED"/>
    <property type="match status" value="1"/>
</dbReference>
<dbReference type="GO" id="GO:0008701">
    <property type="term" value="F:4-hydroxy-2-oxovalerate aldolase activity"/>
    <property type="evidence" value="ECO:0007669"/>
    <property type="project" value="UniProtKB-EC"/>
</dbReference>
<keyword evidence="3" id="KW-0456">Lyase</keyword>
<proteinExistence type="predicted"/>
<gene>
    <name evidence="3" type="ORF">QE417_002702</name>
</gene>
<accession>A0ABU3GVD7</accession>
<keyword evidence="4" id="KW-1185">Reference proteome</keyword>
<reference evidence="4" key="1">
    <citation type="submission" date="2023-07" db="EMBL/GenBank/DDBJ databases">
        <title>Functional and genomic diversity of the sorghum phyllosphere microbiome.</title>
        <authorList>
            <person name="Shade A."/>
        </authorList>
    </citation>
    <scope>NUCLEOTIDE SEQUENCE [LARGE SCALE GENOMIC DNA]</scope>
    <source>
        <strain evidence="4">SORGH_AS_0422</strain>
    </source>
</reference>
<sequence length="513" mass="57092">MKILDCTLRDGGYYTQWDFDKKLTERYFTAMEQLPIDVVEIGYRSHASNTYFGKYYYSPVSLLQKARQLMPTKKLALMLNLKDCPANDSLIPLLEKCRGYADLFRIAADPAKINEAIALAKFIKSLGFGVALNLMYLSELKNSVTIVERLGELDGVADCISLVDSYGGVYPHEVAELIKYCKNFTNVPLGFHGHNNIELAFANSLAAIEAGCEFVDGTITGMGRGAGNLKTELLLTHLSAKAGYNVNYDVLSNIVHDFEHLKAAYQWGTNLPYMVSGINSLPQQNVMDWISKRYYSVQSIVRALHNKKLGTDDNIKLPGFNPAKNHHKAFIIGGGSSVITHLDAILAFIKAEPDACLIHASAKNAALFASVNNAQFYCLVGNEGQRLEDVFNNIGAWTGDCVLPVYPRKMGTYIPQAAYPRVYELDSNNFDPLYADAHTSLAIQTAIKLGVTEVYVVGYDGYNSQNLTEKEQDLINENEYLFDRATQHFNTFKAITATRYKIADQASVYQFIA</sequence>
<dbReference type="Pfam" id="PF00682">
    <property type="entry name" value="HMGL-like"/>
    <property type="match status" value="1"/>
</dbReference>
<comment type="caution">
    <text evidence="3">The sequence shown here is derived from an EMBL/GenBank/DDBJ whole genome shotgun (WGS) entry which is preliminary data.</text>
</comment>
<protein>
    <submittedName>
        <fullName evidence="3">4-hydroxy 2-oxovalerate aldolase</fullName>
        <ecNumber evidence="3">4.1.3.39</ecNumber>
    </submittedName>
</protein>
<dbReference type="InterPro" id="IPR013785">
    <property type="entry name" value="Aldolase_TIM"/>
</dbReference>
<evidence type="ECO:0000259" key="2">
    <source>
        <dbReference type="PROSITE" id="PS50991"/>
    </source>
</evidence>
<feature type="domain" description="Pyruvate carboxyltransferase" evidence="2">
    <location>
        <begin position="1"/>
        <end position="254"/>
    </location>
</feature>
<evidence type="ECO:0000313" key="4">
    <source>
        <dbReference type="Proteomes" id="UP001258315"/>
    </source>
</evidence>
<dbReference type="InterPro" id="IPR000891">
    <property type="entry name" value="PYR_CT"/>
</dbReference>
<evidence type="ECO:0000313" key="3">
    <source>
        <dbReference type="EMBL" id="MDT3403630.1"/>
    </source>
</evidence>
<evidence type="ECO:0000256" key="1">
    <source>
        <dbReference type="ARBA" id="ARBA00023211"/>
    </source>
</evidence>
<dbReference type="EC" id="4.1.3.39" evidence="3"/>
<dbReference type="CDD" id="cd07944">
    <property type="entry name" value="DRE_TIM_HOA_like"/>
    <property type="match status" value="1"/>
</dbReference>
<dbReference type="RefSeq" id="WP_311950770.1">
    <property type="nucleotide sequence ID" value="NZ_JAVLVU010000001.1"/>
</dbReference>
<keyword evidence="1" id="KW-0464">Manganese</keyword>
<dbReference type="PROSITE" id="PS50991">
    <property type="entry name" value="PYR_CT"/>
    <property type="match status" value="1"/>
</dbReference>
<dbReference type="InterPro" id="IPR050073">
    <property type="entry name" value="2-IPM_HCS-like"/>
</dbReference>
<organism evidence="3 4">
    <name type="scientific">Mucilaginibacter terrae</name>
    <dbReference type="NCBI Taxonomy" id="1955052"/>
    <lineage>
        <taxon>Bacteria</taxon>
        <taxon>Pseudomonadati</taxon>
        <taxon>Bacteroidota</taxon>
        <taxon>Sphingobacteriia</taxon>
        <taxon>Sphingobacteriales</taxon>
        <taxon>Sphingobacteriaceae</taxon>
        <taxon>Mucilaginibacter</taxon>
    </lineage>
</organism>
<dbReference type="PANTHER" id="PTHR10277">
    <property type="entry name" value="HOMOCITRATE SYNTHASE-RELATED"/>
    <property type="match status" value="1"/>
</dbReference>
<dbReference type="Proteomes" id="UP001258315">
    <property type="component" value="Unassembled WGS sequence"/>
</dbReference>
<dbReference type="SUPFAM" id="SSF51569">
    <property type="entry name" value="Aldolase"/>
    <property type="match status" value="1"/>
</dbReference>